<protein>
    <submittedName>
        <fullName evidence="1">Uncharacterized protein</fullName>
    </submittedName>
</protein>
<comment type="caution">
    <text evidence="1">The sequence shown here is derived from an EMBL/GenBank/DDBJ whole genome shotgun (WGS) entry which is preliminary data.</text>
</comment>
<name>A0A5B7ELI4_PORTR</name>
<reference evidence="1 2" key="1">
    <citation type="submission" date="2019-05" db="EMBL/GenBank/DDBJ databases">
        <title>Another draft genome of Portunus trituberculatus and its Hox gene families provides insights of decapod evolution.</title>
        <authorList>
            <person name="Jeong J.-H."/>
            <person name="Song I."/>
            <person name="Kim S."/>
            <person name="Choi T."/>
            <person name="Kim D."/>
            <person name="Ryu S."/>
            <person name="Kim W."/>
        </authorList>
    </citation>
    <scope>NUCLEOTIDE SEQUENCE [LARGE SCALE GENOMIC DNA]</scope>
    <source>
        <tissue evidence="1">Muscle</tissue>
    </source>
</reference>
<keyword evidence="2" id="KW-1185">Reference proteome</keyword>
<gene>
    <name evidence="1" type="ORF">E2C01_027280</name>
</gene>
<sequence>MFIRNSRAVSATLSAISPSTAVVTCSPTDTARHSRRERSGLLGVPWRVHESVSGVVEHEIIKYSLQPAGSETSSLTANIQML</sequence>
<dbReference type="Proteomes" id="UP000324222">
    <property type="component" value="Unassembled WGS sequence"/>
</dbReference>
<dbReference type="EMBL" id="VSRR010002938">
    <property type="protein sequence ID" value="MPC33913.1"/>
    <property type="molecule type" value="Genomic_DNA"/>
</dbReference>
<proteinExistence type="predicted"/>
<accession>A0A5B7ELI4</accession>
<evidence type="ECO:0000313" key="2">
    <source>
        <dbReference type="Proteomes" id="UP000324222"/>
    </source>
</evidence>
<evidence type="ECO:0000313" key="1">
    <source>
        <dbReference type="EMBL" id="MPC33913.1"/>
    </source>
</evidence>
<dbReference type="AlphaFoldDB" id="A0A5B7ELI4"/>
<organism evidence="1 2">
    <name type="scientific">Portunus trituberculatus</name>
    <name type="common">Swimming crab</name>
    <name type="synonym">Neptunus trituberculatus</name>
    <dbReference type="NCBI Taxonomy" id="210409"/>
    <lineage>
        <taxon>Eukaryota</taxon>
        <taxon>Metazoa</taxon>
        <taxon>Ecdysozoa</taxon>
        <taxon>Arthropoda</taxon>
        <taxon>Crustacea</taxon>
        <taxon>Multicrustacea</taxon>
        <taxon>Malacostraca</taxon>
        <taxon>Eumalacostraca</taxon>
        <taxon>Eucarida</taxon>
        <taxon>Decapoda</taxon>
        <taxon>Pleocyemata</taxon>
        <taxon>Brachyura</taxon>
        <taxon>Eubrachyura</taxon>
        <taxon>Portunoidea</taxon>
        <taxon>Portunidae</taxon>
        <taxon>Portuninae</taxon>
        <taxon>Portunus</taxon>
    </lineage>
</organism>